<dbReference type="EMBL" id="VHGY01000009">
    <property type="protein sequence ID" value="TPU67442.1"/>
    <property type="molecule type" value="Genomic_DNA"/>
</dbReference>
<comment type="caution">
    <text evidence="1">The sequence shown here is derived from an EMBL/GenBank/DDBJ whole genome shotgun (WGS) entry which is preliminary data.</text>
</comment>
<dbReference type="Proteomes" id="UP000315888">
    <property type="component" value="Unassembled WGS sequence"/>
</dbReference>
<reference evidence="1 2" key="1">
    <citation type="submission" date="2019-06" db="EMBL/GenBank/DDBJ databases">
        <title>A Diverse Panel of Clinical Acinetobacter baumannii for Research Use.</title>
        <authorList>
            <person name="Mcgann P."/>
            <person name="Snesrud E."/>
            <person name="Galac M.R."/>
        </authorList>
    </citation>
    <scope>NUCLEOTIDE SEQUENCE [LARGE SCALE GENOMIC DNA]</scope>
    <source>
        <strain evidence="1 2">MRSN14237</strain>
    </source>
</reference>
<dbReference type="RefSeq" id="WP_034121113.1">
    <property type="nucleotide sequence ID" value="NZ_CM125926.1"/>
</dbReference>
<organism evidence="1 2">
    <name type="scientific">Acinetobacter baumannii</name>
    <dbReference type="NCBI Taxonomy" id="470"/>
    <lineage>
        <taxon>Bacteria</taxon>
        <taxon>Pseudomonadati</taxon>
        <taxon>Pseudomonadota</taxon>
        <taxon>Gammaproteobacteria</taxon>
        <taxon>Moraxellales</taxon>
        <taxon>Moraxellaceae</taxon>
        <taxon>Acinetobacter</taxon>
        <taxon>Acinetobacter calcoaceticus/baumannii complex</taxon>
    </lineage>
</organism>
<accession>A0A8B5UKI3</accession>
<dbReference type="AlphaFoldDB" id="A0A8B5UKI3"/>
<proteinExistence type="predicted"/>
<protein>
    <submittedName>
        <fullName evidence="1">Uncharacterized protein</fullName>
    </submittedName>
</protein>
<sequence length="95" mass="10614">MKQPSKLMCQLGSLSRGLDKENSEFEPKSRDKLALKLRKVVNSAQKLEAQEFDLFCRIIGARDIVLDLMDGLGLKKGAEIEKQLILILDALDGVE</sequence>
<evidence type="ECO:0000313" key="2">
    <source>
        <dbReference type="Proteomes" id="UP000315888"/>
    </source>
</evidence>
<evidence type="ECO:0000313" key="1">
    <source>
        <dbReference type="EMBL" id="TPU67442.1"/>
    </source>
</evidence>
<name>A0A8B5UKI3_ACIBA</name>
<gene>
    <name evidence="1" type="ORF">FJU42_04310</name>
</gene>